<feature type="region of interest" description="Disordered" evidence="1">
    <location>
        <begin position="1"/>
        <end position="23"/>
    </location>
</feature>
<dbReference type="EMBL" id="KV425884">
    <property type="protein sequence ID" value="KZW03214.1"/>
    <property type="molecule type" value="Genomic_DNA"/>
</dbReference>
<organism evidence="3 4">
    <name type="scientific">Exidia glandulosa HHB12029</name>
    <dbReference type="NCBI Taxonomy" id="1314781"/>
    <lineage>
        <taxon>Eukaryota</taxon>
        <taxon>Fungi</taxon>
        <taxon>Dikarya</taxon>
        <taxon>Basidiomycota</taxon>
        <taxon>Agaricomycotina</taxon>
        <taxon>Agaricomycetes</taxon>
        <taxon>Auriculariales</taxon>
        <taxon>Exidiaceae</taxon>
        <taxon>Exidia</taxon>
    </lineage>
</organism>
<keyword evidence="2" id="KW-0472">Membrane</keyword>
<reference evidence="3 4" key="1">
    <citation type="journal article" date="2016" name="Mol. Biol. Evol.">
        <title>Comparative Genomics of Early-Diverging Mushroom-Forming Fungi Provides Insights into the Origins of Lignocellulose Decay Capabilities.</title>
        <authorList>
            <person name="Nagy L.G."/>
            <person name="Riley R."/>
            <person name="Tritt A."/>
            <person name="Adam C."/>
            <person name="Daum C."/>
            <person name="Floudas D."/>
            <person name="Sun H."/>
            <person name="Yadav J.S."/>
            <person name="Pangilinan J."/>
            <person name="Larsson K.H."/>
            <person name="Matsuura K."/>
            <person name="Barry K."/>
            <person name="Labutti K."/>
            <person name="Kuo R."/>
            <person name="Ohm R.A."/>
            <person name="Bhattacharya S.S."/>
            <person name="Shirouzu T."/>
            <person name="Yoshinaga Y."/>
            <person name="Martin F.M."/>
            <person name="Grigoriev I.V."/>
            <person name="Hibbett D.S."/>
        </authorList>
    </citation>
    <scope>NUCLEOTIDE SEQUENCE [LARGE SCALE GENOMIC DNA]</scope>
    <source>
        <strain evidence="3 4">HHB12029</strain>
    </source>
</reference>
<evidence type="ECO:0000256" key="2">
    <source>
        <dbReference type="SAM" id="Phobius"/>
    </source>
</evidence>
<keyword evidence="2" id="KW-1133">Transmembrane helix</keyword>
<feature type="compositionally biased region" description="Low complexity" evidence="1">
    <location>
        <begin position="110"/>
        <end position="123"/>
    </location>
</feature>
<evidence type="ECO:0000313" key="4">
    <source>
        <dbReference type="Proteomes" id="UP000077266"/>
    </source>
</evidence>
<feature type="region of interest" description="Disordered" evidence="1">
    <location>
        <begin position="174"/>
        <end position="219"/>
    </location>
</feature>
<accession>A0A165Q7Y4</accession>
<dbReference type="InParanoid" id="A0A165Q7Y4"/>
<feature type="compositionally biased region" description="Pro residues" evidence="1">
    <location>
        <begin position="124"/>
        <end position="133"/>
    </location>
</feature>
<keyword evidence="2" id="KW-0812">Transmembrane</keyword>
<evidence type="ECO:0000313" key="3">
    <source>
        <dbReference type="EMBL" id="KZW03214.1"/>
    </source>
</evidence>
<evidence type="ECO:0000256" key="1">
    <source>
        <dbReference type="SAM" id="MobiDB-lite"/>
    </source>
</evidence>
<name>A0A165Q7Y4_EXIGL</name>
<feature type="transmembrane region" description="Helical" evidence="2">
    <location>
        <begin position="27"/>
        <end position="51"/>
    </location>
</feature>
<sequence length="219" mass="22544">MSSGSSAGNHAADAQTTDTGDGGSNTAVIVGAALGSAVVLILLIAFSCYLWRRRRNAQTVPPPPPHPNMYQAQPYAVQPYAGAQPYAAQSGTVGTVGTSTGRFHAGHMASASFSHSHSHAPSDPWSPRPPSSQSPPQYEYTASMSDLPPVPVTNHRIGGREDAAAALMGNYSSFDLAPPSPSPPPHANAGVTLLTGGPARGDRKVRVGARDPANSPPAY</sequence>
<protein>
    <submittedName>
        <fullName evidence="3">Uncharacterized protein</fullName>
    </submittedName>
</protein>
<dbReference type="AlphaFoldDB" id="A0A165Q7Y4"/>
<dbReference type="Proteomes" id="UP000077266">
    <property type="component" value="Unassembled WGS sequence"/>
</dbReference>
<feature type="compositionally biased region" description="Basic and acidic residues" evidence="1">
    <location>
        <begin position="200"/>
        <end position="209"/>
    </location>
</feature>
<proteinExistence type="predicted"/>
<keyword evidence="4" id="KW-1185">Reference proteome</keyword>
<dbReference type="STRING" id="1314781.A0A165Q7Y4"/>
<feature type="region of interest" description="Disordered" evidence="1">
    <location>
        <begin position="110"/>
        <end position="149"/>
    </location>
</feature>
<gene>
    <name evidence="3" type="ORF">EXIGLDRAFT_242682</name>
</gene>